<protein>
    <submittedName>
        <fullName evidence="1">(Mediterranean fruit fly) hypothetical protein</fullName>
    </submittedName>
</protein>
<evidence type="ECO:0000313" key="1">
    <source>
        <dbReference type="EMBL" id="CAD6992038.1"/>
    </source>
</evidence>
<dbReference type="AlphaFoldDB" id="A0A811U0Y4"/>
<proteinExistence type="predicted"/>
<reference evidence="1" key="1">
    <citation type="submission" date="2020-11" db="EMBL/GenBank/DDBJ databases">
        <authorList>
            <person name="Whitehead M."/>
        </authorList>
    </citation>
    <scope>NUCLEOTIDE SEQUENCE</scope>
    <source>
        <strain evidence="1">EGII</strain>
    </source>
</reference>
<sequence length="113" mass="12231">MTQANERQSATSNAANAAVTVTSTALLHIHEGKKQRALFYTTKRTLGKLSGSKGDRRSNWQDSGILVHVDIENSRRKGKKRIGLSAACGVCFAQRMTMTASGACIKLGNHTKK</sequence>
<keyword evidence="2" id="KW-1185">Reference proteome</keyword>
<comment type="caution">
    <text evidence="1">The sequence shown here is derived from an EMBL/GenBank/DDBJ whole genome shotgun (WGS) entry which is preliminary data.</text>
</comment>
<evidence type="ECO:0000313" key="2">
    <source>
        <dbReference type="Proteomes" id="UP000606786"/>
    </source>
</evidence>
<organism evidence="1 2">
    <name type="scientific">Ceratitis capitata</name>
    <name type="common">Mediterranean fruit fly</name>
    <name type="synonym">Tephritis capitata</name>
    <dbReference type="NCBI Taxonomy" id="7213"/>
    <lineage>
        <taxon>Eukaryota</taxon>
        <taxon>Metazoa</taxon>
        <taxon>Ecdysozoa</taxon>
        <taxon>Arthropoda</taxon>
        <taxon>Hexapoda</taxon>
        <taxon>Insecta</taxon>
        <taxon>Pterygota</taxon>
        <taxon>Neoptera</taxon>
        <taxon>Endopterygota</taxon>
        <taxon>Diptera</taxon>
        <taxon>Brachycera</taxon>
        <taxon>Muscomorpha</taxon>
        <taxon>Tephritoidea</taxon>
        <taxon>Tephritidae</taxon>
        <taxon>Ceratitis</taxon>
        <taxon>Ceratitis</taxon>
    </lineage>
</organism>
<accession>A0A811U0Y4</accession>
<dbReference type="EMBL" id="CAJHJT010000001">
    <property type="protein sequence ID" value="CAD6992038.1"/>
    <property type="molecule type" value="Genomic_DNA"/>
</dbReference>
<gene>
    <name evidence="1" type="ORF">CCAP1982_LOCUS919</name>
</gene>
<name>A0A811U0Y4_CERCA</name>
<dbReference type="Proteomes" id="UP000606786">
    <property type="component" value="Unassembled WGS sequence"/>
</dbReference>